<dbReference type="Proteomes" id="UP001174936">
    <property type="component" value="Unassembled WGS sequence"/>
</dbReference>
<feature type="compositionally biased region" description="Basic and acidic residues" evidence="1">
    <location>
        <begin position="84"/>
        <end position="95"/>
    </location>
</feature>
<keyword evidence="2" id="KW-0472">Membrane</keyword>
<evidence type="ECO:0000313" key="4">
    <source>
        <dbReference type="Proteomes" id="UP001174936"/>
    </source>
</evidence>
<organism evidence="3 4">
    <name type="scientific">Cercophora newfieldiana</name>
    <dbReference type="NCBI Taxonomy" id="92897"/>
    <lineage>
        <taxon>Eukaryota</taxon>
        <taxon>Fungi</taxon>
        <taxon>Dikarya</taxon>
        <taxon>Ascomycota</taxon>
        <taxon>Pezizomycotina</taxon>
        <taxon>Sordariomycetes</taxon>
        <taxon>Sordariomycetidae</taxon>
        <taxon>Sordariales</taxon>
        <taxon>Lasiosphaeriaceae</taxon>
        <taxon>Cercophora</taxon>
    </lineage>
</organism>
<dbReference type="AlphaFoldDB" id="A0AA39XSB7"/>
<keyword evidence="2" id="KW-0812">Transmembrane</keyword>
<feature type="region of interest" description="Disordered" evidence="1">
    <location>
        <begin position="79"/>
        <end position="110"/>
    </location>
</feature>
<evidence type="ECO:0000256" key="1">
    <source>
        <dbReference type="SAM" id="MobiDB-lite"/>
    </source>
</evidence>
<evidence type="ECO:0000313" key="3">
    <source>
        <dbReference type="EMBL" id="KAK0638845.1"/>
    </source>
</evidence>
<comment type="caution">
    <text evidence="3">The sequence shown here is derived from an EMBL/GenBank/DDBJ whole genome shotgun (WGS) entry which is preliminary data.</text>
</comment>
<protein>
    <submittedName>
        <fullName evidence="3">Uncharacterized protein</fullName>
    </submittedName>
</protein>
<reference evidence="3" key="1">
    <citation type="submission" date="2023-06" db="EMBL/GenBank/DDBJ databases">
        <title>Genome-scale phylogeny and comparative genomics of the fungal order Sordariales.</title>
        <authorList>
            <consortium name="Lawrence Berkeley National Laboratory"/>
            <person name="Hensen N."/>
            <person name="Bonometti L."/>
            <person name="Westerberg I."/>
            <person name="Brannstrom I.O."/>
            <person name="Guillou S."/>
            <person name="Cros-Aarteil S."/>
            <person name="Calhoun S."/>
            <person name="Haridas S."/>
            <person name="Kuo A."/>
            <person name="Mondo S."/>
            <person name="Pangilinan J."/>
            <person name="Riley R."/>
            <person name="Labutti K."/>
            <person name="Andreopoulos B."/>
            <person name="Lipzen A."/>
            <person name="Chen C."/>
            <person name="Yanf M."/>
            <person name="Daum C."/>
            <person name="Ng V."/>
            <person name="Clum A."/>
            <person name="Steindorff A."/>
            <person name="Ohm R."/>
            <person name="Martin F."/>
            <person name="Silar P."/>
            <person name="Natvig D."/>
            <person name="Lalanne C."/>
            <person name="Gautier V."/>
            <person name="Ament-Velasquez S.L."/>
            <person name="Kruys A."/>
            <person name="Hutchinson M.I."/>
            <person name="Powell A.J."/>
            <person name="Barry K."/>
            <person name="Miller A.N."/>
            <person name="Grigoriev I.V."/>
            <person name="Debuchy R."/>
            <person name="Gladieux P."/>
            <person name="Thoren M.H."/>
            <person name="Johannesson H."/>
        </authorList>
    </citation>
    <scope>NUCLEOTIDE SEQUENCE</scope>
    <source>
        <strain evidence="3">SMH2532-1</strain>
    </source>
</reference>
<evidence type="ECO:0000256" key="2">
    <source>
        <dbReference type="SAM" id="Phobius"/>
    </source>
</evidence>
<keyword evidence="4" id="KW-1185">Reference proteome</keyword>
<accession>A0AA39XSB7</accession>
<keyword evidence="2" id="KW-1133">Transmembrane helix</keyword>
<dbReference type="EMBL" id="JAULSV010000007">
    <property type="protein sequence ID" value="KAK0638845.1"/>
    <property type="molecule type" value="Genomic_DNA"/>
</dbReference>
<gene>
    <name evidence="3" type="ORF">B0T16DRAFT_233393</name>
</gene>
<name>A0AA39XSB7_9PEZI</name>
<proteinExistence type="predicted"/>
<feature type="transmembrane region" description="Helical" evidence="2">
    <location>
        <begin position="177"/>
        <end position="204"/>
    </location>
</feature>
<sequence length="211" mass="23612">MMIHPWIQAQATTPSKLPPSCCPLLVGSQMLHATAGRSACGDRASQCRNVSDGSQSTGLPFDFPRPACLAVAAALDPPPHHTVLHQDRLRPPPDRSRRRPTGSKRGVAQSDPCCTASRWLTDGLDFRRLLQRVQQNSHPRFRLSKFGQSQFSLTVVAASQNASHRDERRRRRLPGIFLVRLHVLHFGWFKIIIIIIIICSWIRFRSASAAV</sequence>